<dbReference type="AlphaFoldDB" id="A0AAV2QBK2"/>
<name>A0AAV2QBK2_MEGNR</name>
<comment type="caution">
    <text evidence="3">The sequence shown here is derived from an EMBL/GenBank/DDBJ whole genome shotgun (WGS) entry which is preliminary data.</text>
</comment>
<accession>A0AAV2QBK2</accession>
<proteinExistence type="predicted"/>
<dbReference type="EMBL" id="CAXKWB010005668">
    <property type="protein sequence ID" value="CAL4079380.1"/>
    <property type="molecule type" value="Genomic_DNA"/>
</dbReference>
<reference evidence="3 4" key="1">
    <citation type="submission" date="2024-05" db="EMBL/GenBank/DDBJ databases">
        <authorList>
            <person name="Wallberg A."/>
        </authorList>
    </citation>
    <scope>NUCLEOTIDE SEQUENCE [LARGE SCALE GENOMIC DNA]</scope>
</reference>
<sequence>MGRTVFLVSLLVLYTSGSVETKSQPAWARERRPLDVPSVVLHGNLGSSYTPRISKRIDKTSSEEHLVDNEISSEEHLNDSNEDDLALGGGVYAGGCAHDNNRIRDIV</sequence>
<feature type="chain" id="PRO_5043584596" evidence="2">
    <location>
        <begin position="22"/>
        <end position="107"/>
    </location>
</feature>
<evidence type="ECO:0000256" key="1">
    <source>
        <dbReference type="SAM" id="MobiDB-lite"/>
    </source>
</evidence>
<feature type="region of interest" description="Disordered" evidence="1">
    <location>
        <begin position="60"/>
        <end position="82"/>
    </location>
</feature>
<evidence type="ECO:0000256" key="2">
    <source>
        <dbReference type="SAM" id="SignalP"/>
    </source>
</evidence>
<gene>
    <name evidence="3" type="ORF">MNOR_LOCUS10974</name>
</gene>
<feature type="non-terminal residue" evidence="3">
    <location>
        <position position="107"/>
    </location>
</feature>
<evidence type="ECO:0000313" key="3">
    <source>
        <dbReference type="EMBL" id="CAL4079380.1"/>
    </source>
</evidence>
<feature type="compositionally biased region" description="Basic and acidic residues" evidence="1">
    <location>
        <begin position="60"/>
        <end position="79"/>
    </location>
</feature>
<protein>
    <submittedName>
        <fullName evidence="3">Uncharacterized protein</fullName>
    </submittedName>
</protein>
<keyword evidence="2" id="KW-0732">Signal</keyword>
<organism evidence="3 4">
    <name type="scientific">Meganyctiphanes norvegica</name>
    <name type="common">Northern krill</name>
    <name type="synonym">Thysanopoda norvegica</name>
    <dbReference type="NCBI Taxonomy" id="48144"/>
    <lineage>
        <taxon>Eukaryota</taxon>
        <taxon>Metazoa</taxon>
        <taxon>Ecdysozoa</taxon>
        <taxon>Arthropoda</taxon>
        <taxon>Crustacea</taxon>
        <taxon>Multicrustacea</taxon>
        <taxon>Malacostraca</taxon>
        <taxon>Eumalacostraca</taxon>
        <taxon>Eucarida</taxon>
        <taxon>Euphausiacea</taxon>
        <taxon>Euphausiidae</taxon>
        <taxon>Meganyctiphanes</taxon>
    </lineage>
</organism>
<feature type="signal peptide" evidence="2">
    <location>
        <begin position="1"/>
        <end position="21"/>
    </location>
</feature>
<evidence type="ECO:0000313" key="4">
    <source>
        <dbReference type="Proteomes" id="UP001497623"/>
    </source>
</evidence>
<dbReference type="Proteomes" id="UP001497623">
    <property type="component" value="Unassembled WGS sequence"/>
</dbReference>
<keyword evidence="4" id="KW-1185">Reference proteome</keyword>